<dbReference type="OrthoDB" id="337581at2759"/>
<evidence type="ECO:0000256" key="5">
    <source>
        <dbReference type="ARBA" id="ARBA00023242"/>
    </source>
</evidence>
<keyword evidence="4" id="KW-0234">DNA repair</keyword>
<dbReference type="PRINTS" id="PR01245">
    <property type="entry name" value="RAD1REC1"/>
</dbReference>
<proteinExistence type="inferred from homology"/>
<dbReference type="GO" id="GO:0006281">
    <property type="term" value="P:DNA repair"/>
    <property type="evidence" value="ECO:0007669"/>
    <property type="project" value="UniProtKB-KW"/>
</dbReference>
<reference evidence="7" key="1">
    <citation type="journal article" date="2018" name="Genome Biol. Evol.">
        <title>Genomics and development of Lentinus tigrinus, a white-rot wood-decaying mushroom with dimorphic fruiting bodies.</title>
        <authorList>
            <person name="Wu B."/>
            <person name="Xu Z."/>
            <person name="Knudson A."/>
            <person name="Carlson A."/>
            <person name="Chen N."/>
            <person name="Kovaka S."/>
            <person name="LaButti K."/>
            <person name="Lipzen A."/>
            <person name="Pennachio C."/>
            <person name="Riley R."/>
            <person name="Schakwitz W."/>
            <person name="Umezawa K."/>
            <person name="Ohm R.A."/>
            <person name="Grigoriev I.V."/>
            <person name="Nagy L.G."/>
            <person name="Gibbons J."/>
            <person name="Hibbett D."/>
        </authorList>
    </citation>
    <scope>NUCLEOTIDE SEQUENCE [LARGE SCALE GENOMIC DNA]</scope>
    <source>
        <strain evidence="7">ALCF2SS1-6</strain>
    </source>
</reference>
<dbReference type="InterPro" id="IPR046938">
    <property type="entry name" value="DNA_clamp_sf"/>
</dbReference>
<dbReference type="Proteomes" id="UP000313359">
    <property type="component" value="Unassembled WGS sequence"/>
</dbReference>
<sequence>MSDEDEQPRVLTASVADFRYFAALLRGINFANRASVSITPDGLTVVVEEARVLLGTAYVFKHVFDEFEYNPEADSSSQDSDQPQYQRQAGEEGEELSTAFEIPLNTLMDCLNIFGTAGSMPGSSSKKKKKGGDGDDDDGGGGMGGGRRDKGKGRADANADNSRLDQWFAPAKGTTGMRMSYAGRGHPLTLLVTEEAGGPTAICEITTWDPEPRLDLQFEHERAAMRIILKSSWLREALSELDSSSEKLTIICNPPPPGNRAVRNAPPCLRLRAVGQFGTTELDYPNDREVIETCECPQTIMFTYKFSHISRAMRALQISYKTSLRIDDQGLLSMQFMMLTQKRRGEGAQTAFVQIECLPLED</sequence>
<evidence type="ECO:0000256" key="6">
    <source>
        <dbReference type="SAM" id="MobiDB-lite"/>
    </source>
</evidence>
<feature type="region of interest" description="Disordered" evidence="6">
    <location>
        <begin position="71"/>
        <end position="94"/>
    </location>
</feature>
<comment type="similarity">
    <text evidence="2">Belongs to the rad1 family.</text>
</comment>
<organism evidence="7 8">
    <name type="scientific">Lentinus tigrinus ALCF2SS1-6</name>
    <dbReference type="NCBI Taxonomy" id="1328759"/>
    <lineage>
        <taxon>Eukaryota</taxon>
        <taxon>Fungi</taxon>
        <taxon>Dikarya</taxon>
        <taxon>Basidiomycota</taxon>
        <taxon>Agaricomycotina</taxon>
        <taxon>Agaricomycetes</taxon>
        <taxon>Polyporales</taxon>
        <taxon>Polyporaceae</taxon>
        <taxon>Lentinus</taxon>
    </lineage>
</organism>
<evidence type="ECO:0000313" key="7">
    <source>
        <dbReference type="EMBL" id="RPD59206.1"/>
    </source>
</evidence>
<gene>
    <name evidence="7" type="ORF">L227DRAFT_527822</name>
</gene>
<keyword evidence="5" id="KW-0539">Nucleus</keyword>
<name>A0A5C2SCX8_9APHY</name>
<dbReference type="STRING" id="1328759.A0A5C2SCX8"/>
<dbReference type="EMBL" id="ML122271">
    <property type="protein sequence ID" value="RPD59206.1"/>
    <property type="molecule type" value="Genomic_DNA"/>
</dbReference>
<feature type="region of interest" description="Disordered" evidence="6">
    <location>
        <begin position="120"/>
        <end position="163"/>
    </location>
</feature>
<comment type="subcellular location">
    <subcellularLocation>
        <location evidence="1">Nucleus</location>
    </subcellularLocation>
</comment>
<protein>
    <submittedName>
        <fullName evidence="7">Rad1-domain-containing protein</fullName>
    </submittedName>
</protein>
<dbReference type="GO" id="GO:0030896">
    <property type="term" value="C:checkpoint clamp complex"/>
    <property type="evidence" value="ECO:0007669"/>
    <property type="project" value="TreeGrafter"/>
</dbReference>
<dbReference type="PANTHER" id="PTHR10870">
    <property type="entry name" value="CELL CYCLE CHECKPOINT PROTEIN RAD1"/>
    <property type="match status" value="1"/>
</dbReference>
<dbReference type="Gene3D" id="3.70.10.10">
    <property type="match status" value="2"/>
</dbReference>
<dbReference type="SUPFAM" id="SSF55979">
    <property type="entry name" value="DNA clamp"/>
    <property type="match status" value="1"/>
</dbReference>
<accession>A0A5C2SCX8</accession>
<dbReference type="Pfam" id="PF02144">
    <property type="entry name" value="Rad1"/>
    <property type="match status" value="1"/>
</dbReference>
<dbReference type="PANTHER" id="PTHR10870:SF0">
    <property type="entry name" value="CELL CYCLE CHECKPOINT PROTEIN RAD1"/>
    <property type="match status" value="1"/>
</dbReference>
<evidence type="ECO:0000256" key="4">
    <source>
        <dbReference type="ARBA" id="ARBA00023204"/>
    </source>
</evidence>
<evidence type="ECO:0000256" key="2">
    <source>
        <dbReference type="ARBA" id="ARBA00010991"/>
    </source>
</evidence>
<dbReference type="AlphaFoldDB" id="A0A5C2SCX8"/>
<feature type="compositionally biased region" description="Low complexity" evidence="6">
    <location>
        <begin position="74"/>
        <end position="86"/>
    </location>
</feature>
<dbReference type="GO" id="GO:0000077">
    <property type="term" value="P:DNA damage checkpoint signaling"/>
    <property type="evidence" value="ECO:0007669"/>
    <property type="project" value="InterPro"/>
</dbReference>
<keyword evidence="3" id="KW-0227">DNA damage</keyword>
<evidence type="ECO:0000256" key="1">
    <source>
        <dbReference type="ARBA" id="ARBA00004123"/>
    </source>
</evidence>
<dbReference type="InterPro" id="IPR003021">
    <property type="entry name" value="Rad1_Rec1_Rad17"/>
</dbReference>
<evidence type="ECO:0000313" key="8">
    <source>
        <dbReference type="Proteomes" id="UP000313359"/>
    </source>
</evidence>
<keyword evidence="8" id="KW-1185">Reference proteome</keyword>
<feature type="compositionally biased region" description="Basic and acidic residues" evidence="6">
    <location>
        <begin position="146"/>
        <end position="157"/>
    </location>
</feature>
<evidence type="ECO:0000256" key="3">
    <source>
        <dbReference type="ARBA" id="ARBA00022763"/>
    </source>
</evidence>